<dbReference type="SUPFAM" id="SSF50998">
    <property type="entry name" value="Quinoprotein alcohol dehydrogenase-like"/>
    <property type="match status" value="1"/>
</dbReference>
<evidence type="ECO:0000313" key="4">
    <source>
        <dbReference type="Proteomes" id="UP000049983"/>
    </source>
</evidence>
<dbReference type="InterPro" id="IPR029030">
    <property type="entry name" value="Caspase-like_dom_sf"/>
</dbReference>
<dbReference type="OrthoDB" id="5321503at2"/>
<dbReference type="GeneID" id="97668410"/>
<keyword evidence="1" id="KW-0732">Signal</keyword>
<dbReference type="InterPro" id="IPR011600">
    <property type="entry name" value="Pept_C14_caspase"/>
</dbReference>
<sequence>MRRFFLLFSLLSFAALPAKAEITKHAFILSNSDYVEVDDLQTPQTETDEYASFLAGHDYKITHVRNETQEKTLEVFETFVEGLLPGDEVVLVYSGHGWSDGSTNFLVPTDAPAQATDKFLKTRTIPLMNGEDGLLDELRAAEVRIVAIIDACRNNPFKPPKGRRSQAMARGMTQMVANDGMFVVFSAGVQQEALDRLTGDPEGQRLSVFARSFLPLLRDGLYLEDAINEAQIKTSELARLEGGHVQQPAYYDQVLGSTCLGKYCVPRGIEASLQLNEALSLRGEERRAAVAAIIVKHPGTEAARTAEKLLQDLIAAVPPELRNETIGPLEQDSSPNGGELADERERFAVGGTEIDLPDGVSIDLAAGPSSLAVGGFHVLSKDGSRLVITNPHGHQKKMLVVYDTETMTVLSQKVISGDPGSLSFSENSEFLAIGISELTLGDLPWVSRIELLRSDDLSLVRELSNVDDLLGRVASVTFSPDGNKIAAAAGYTSADYGVWRVSDGKRIFTGKTGGKRTDIVRFSPDGTRLMAIGNEPNAWSVVDAGNGRPVSEIDVTEVGTRNLVAPHFSGDGKTIFAQTEFSTLAEQNSLVGEWNVSDGRLLRRFGNLKDREDRVLGISQDDKQVAVLSGDRNIRFLRIEDGSVSDTLLLEGAETGNPGFSGDLRKVAISYPYGLRLLELPSGRVIADIPSLASNVSTVAFSPDGRRLAMGLDSAYQKRVPAPADGEDKFQLQAYRAFGVWNWASGEPAFVDNGEQNTFESAGAMNWHPTKPWLAVAGKGDNIAIFETEGFDIDKRLAPLPDKDAAQPYGADNLEFIAGSNLVLSGYNRDALKLWDGDTGEFVRSLGADRFAVSKQGDKVAAIDLHFGSRKLDRADLLLFNPEDGTRLWTQDQEDNIPTAIEFTNAGDRIIGLLSAKNGEGLGWRTRLAIWRATDGRLLASFGDFEGYIGRFALSANDRTAAVVTESGQMIEIWDIEDRRKIRTLRLPNAEVSSLDMSPDGRFLAVGARPAQTFVFQVDTAKLIAQFAIYADGTASFVRNRLQLSDQDLMRRVHAYLGGNRYASVKELSEGQISPSDTAERDISSLSPEEAMTLLKRGDKDLRIAVVEERAQRFDDGFRKQVQRILADAGHYNGAIDGLFGPNTLRGLSNYLQGI</sequence>
<dbReference type="STRING" id="311410.LA5095_02118"/>
<dbReference type="GO" id="GO:0006508">
    <property type="term" value="P:proteolysis"/>
    <property type="evidence" value="ECO:0007669"/>
    <property type="project" value="InterPro"/>
</dbReference>
<dbReference type="Gene3D" id="3.40.50.1460">
    <property type="match status" value="1"/>
</dbReference>
<proteinExistence type="predicted"/>
<dbReference type="AlphaFoldDB" id="A0A0M6ZVN1"/>
<dbReference type="SUPFAM" id="SSF52129">
    <property type="entry name" value="Caspase-like"/>
    <property type="match status" value="1"/>
</dbReference>
<keyword evidence="4" id="KW-1185">Reference proteome</keyword>
<dbReference type="SUPFAM" id="SSF50978">
    <property type="entry name" value="WD40 repeat-like"/>
    <property type="match status" value="1"/>
</dbReference>
<dbReference type="InterPro" id="IPR011047">
    <property type="entry name" value="Quinoprotein_ADH-like_sf"/>
</dbReference>
<dbReference type="SUPFAM" id="SSF50974">
    <property type="entry name" value="Nitrous oxide reductase, N-terminal domain"/>
    <property type="match status" value="1"/>
</dbReference>
<dbReference type="SMART" id="SM00320">
    <property type="entry name" value="WD40"/>
    <property type="match status" value="4"/>
</dbReference>
<protein>
    <recommendedName>
        <fullName evidence="2">Peptidase C14 caspase domain-containing protein</fullName>
    </recommendedName>
</protein>
<dbReference type="PANTHER" id="PTHR22576">
    <property type="entry name" value="MUCOSA ASSOCIATED LYMPHOID TISSUE LYMPHOMA TRANSLOCATION PROTEIN 1/PARACASPASE"/>
    <property type="match status" value="1"/>
</dbReference>
<feature type="domain" description="Peptidase C14 caspase" evidence="2">
    <location>
        <begin position="24"/>
        <end position="234"/>
    </location>
</feature>
<dbReference type="PANTHER" id="PTHR22576:SF37">
    <property type="entry name" value="MUCOSA-ASSOCIATED LYMPHOID TISSUE LYMPHOMA TRANSLOCATION PROTEIN 1"/>
    <property type="match status" value="1"/>
</dbReference>
<dbReference type="InterPro" id="IPR011045">
    <property type="entry name" value="N2O_reductase_N"/>
</dbReference>
<dbReference type="Pfam" id="PF00656">
    <property type="entry name" value="Peptidase_C14"/>
    <property type="match status" value="1"/>
</dbReference>
<organism evidence="3 4">
    <name type="scientific">Roseibium album</name>
    <dbReference type="NCBI Taxonomy" id="311410"/>
    <lineage>
        <taxon>Bacteria</taxon>
        <taxon>Pseudomonadati</taxon>
        <taxon>Pseudomonadota</taxon>
        <taxon>Alphaproteobacteria</taxon>
        <taxon>Hyphomicrobiales</taxon>
        <taxon>Stappiaceae</taxon>
        <taxon>Roseibium</taxon>
    </lineage>
</organism>
<reference evidence="4" key="1">
    <citation type="submission" date="2015-07" db="EMBL/GenBank/DDBJ databases">
        <authorList>
            <person name="Rodrigo-Torres Lidia"/>
            <person name="Arahal R.David."/>
        </authorList>
    </citation>
    <scope>NUCLEOTIDE SEQUENCE [LARGE SCALE GENOMIC DNA]</scope>
    <source>
        <strain evidence="4">CECT 5096</strain>
    </source>
</reference>
<dbReference type="GO" id="GO:0004197">
    <property type="term" value="F:cysteine-type endopeptidase activity"/>
    <property type="evidence" value="ECO:0007669"/>
    <property type="project" value="InterPro"/>
</dbReference>
<dbReference type="InterPro" id="IPR036322">
    <property type="entry name" value="WD40_repeat_dom_sf"/>
</dbReference>
<dbReference type="Gene3D" id="2.130.10.10">
    <property type="entry name" value="YVTN repeat-like/Quinoprotein amine dehydrogenase"/>
    <property type="match status" value="3"/>
</dbReference>
<dbReference type="InterPro" id="IPR015943">
    <property type="entry name" value="WD40/YVTN_repeat-like_dom_sf"/>
</dbReference>
<evidence type="ECO:0000259" key="2">
    <source>
        <dbReference type="Pfam" id="PF00656"/>
    </source>
</evidence>
<evidence type="ECO:0000256" key="1">
    <source>
        <dbReference type="SAM" id="SignalP"/>
    </source>
</evidence>
<dbReference type="InterPro" id="IPR052039">
    <property type="entry name" value="Caspase-related_regulators"/>
</dbReference>
<gene>
    <name evidence="3" type="ORF">LA5096_00974</name>
</gene>
<dbReference type="Proteomes" id="UP000049983">
    <property type="component" value="Unassembled WGS sequence"/>
</dbReference>
<feature type="signal peptide" evidence="1">
    <location>
        <begin position="1"/>
        <end position="20"/>
    </location>
</feature>
<name>A0A0M6ZVN1_9HYPH</name>
<dbReference type="EMBL" id="CXWC01000002">
    <property type="protein sequence ID" value="CTQ66120.1"/>
    <property type="molecule type" value="Genomic_DNA"/>
</dbReference>
<evidence type="ECO:0000313" key="3">
    <source>
        <dbReference type="EMBL" id="CTQ66120.1"/>
    </source>
</evidence>
<accession>A0A0M6ZVN1</accession>
<dbReference type="InterPro" id="IPR001680">
    <property type="entry name" value="WD40_rpt"/>
</dbReference>
<feature type="chain" id="PRO_5009787898" description="Peptidase C14 caspase domain-containing protein" evidence="1">
    <location>
        <begin position="21"/>
        <end position="1155"/>
    </location>
</feature>
<dbReference type="RefSeq" id="WP_055114731.1">
    <property type="nucleotide sequence ID" value="NZ_CXWA01000002.1"/>
</dbReference>